<dbReference type="RefSeq" id="WP_113303059.1">
    <property type="nucleotide sequence ID" value="NZ_QNGD03000014.1"/>
</dbReference>
<keyword evidence="1" id="KW-0436">Ligase</keyword>
<evidence type="ECO:0000259" key="5">
    <source>
        <dbReference type="PROSITE" id="PS50975"/>
    </source>
</evidence>
<accession>A0A9X8IVV9</accession>
<dbReference type="GO" id="GO:0016874">
    <property type="term" value="F:ligase activity"/>
    <property type="evidence" value="ECO:0007669"/>
    <property type="project" value="UniProtKB-KW"/>
</dbReference>
<dbReference type="InterPro" id="IPR052032">
    <property type="entry name" value="ATP-dep_AA_Ligase"/>
</dbReference>
<dbReference type="AlphaFoldDB" id="A0A9X8IVV9"/>
<evidence type="ECO:0000313" key="7">
    <source>
        <dbReference type="Proteomes" id="UP000253597"/>
    </source>
</evidence>
<dbReference type="PANTHER" id="PTHR43585:SF2">
    <property type="entry name" value="ATP-GRASP ENZYME FSQD"/>
    <property type="match status" value="1"/>
</dbReference>
<name>A0A9X8IVV9_BACCE</name>
<dbReference type="GO" id="GO:0005524">
    <property type="term" value="F:ATP binding"/>
    <property type="evidence" value="ECO:0007669"/>
    <property type="project" value="UniProtKB-UniRule"/>
</dbReference>
<feature type="domain" description="ATP-grasp" evidence="5">
    <location>
        <begin position="111"/>
        <end position="299"/>
    </location>
</feature>
<evidence type="ECO:0000313" key="6">
    <source>
        <dbReference type="EMBL" id="RWQ71088.1"/>
    </source>
</evidence>
<organism evidence="6 7">
    <name type="scientific">Bacillus cereus</name>
    <dbReference type="NCBI Taxonomy" id="1396"/>
    <lineage>
        <taxon>Bacteria</taxon>
        <taxon>Bacillati</taxon>
        <taxon>Bacillota</taxon>
        <taxon>Bacilli</taxon>
        <taxon>Bacillales</taxon>
        <taxon>Bacillaceae</taxon>
        <taxon>Bacillus</taxon>
        <taxon>Bacillus cereus group</taxon>
    </lineage>
</organism>
<sequence length="397" mass="44953">MRHILIVGGYLGMHRELYNQGLRLTLLTNKQKLKEDTFKMYERVIGVKNNAPEMEFLNAAKFIHSIDPIDMVISFTDNFIELAANIANKLNLNFINDIDTVEAACNKLKMRQIINKASLNSTDFKIVSDFSQLETFINEVDYPVVVKPQKGTASIGINILRNEKDLIKFRLETGNLNKPTYIEKFIHGEEFSVEAFSENGVHKVICVTQKHTNEKHVEIGHCIPAPIENHIRKSIITYVKNVLNALKVKNGPTHTEVILSKNGPVLIETHTRFPGDNIPELIELVTGTNLFKLFAEQISGKEVLTKIPIIQTNDLYAAIWYKTSNMNGKIIDIDYKCHNKTIYDIPNLHVSCKKEENITETIDSFTRLAYAITKGSNATNTLTEAKSIINNLIVKVD</sequence>
<proteinExistence type="predicted"/>
<dbReference type="EMBL" id="QNGD03000014">
    <property type="protein sequence ID" value="RWQ71088.1"/>
    <property type="molecule type" value="Genomic_DNA"/>
</dbReference>
<evidence type="ECO:0000256" key="2">
    <source>
        <dbReference type="ARBA" id="ARBA00022741"/>
    </source>
</evidence>
<keyword evidence="3 4" id="KW-0067">ATP-binding</keyword>
<dbReference type="GO" id="GO:0046872">
    <property type="term" value="F:metal ion binding"/>
    <property type="evidence" value="ECO:0007669"/>
    <property type="project" value="InterPro"/>
</dbReference>
<keyword evidence="2 4" id="KW-0547">Nucleotide-binding</keyword>
<reference evidence="6 7" key="1">
    <citation type="submission" date="2019-01" db="EMBL/GenBank/DDBJ databases">
        <title>Draft genome sequence of heavy metal resistant Bacillus cereus NWUAB01.</title>
        <authorList>
            <person name="Babalola O."/>
            <person name="Aremu B.R."/>
            <person name="Ayangbenro A.S."/>
        </authorList>
    </citation>
    <scope>NUCLEOTIDE SEQUENCE [LARGE SCALE GENOMIC DNA]</scope>
    <source>
        <strain evidence="6 7">NWUAB01</strain>
    </source>
</reference>
<dbReference type="Pfam" id="PF13535">
    <property type="entry name" value="ATP-grasp_4"/>
    <property type="match status" value="1"/>
</dbReference>
<dbReference type="Gene3D" id="3.30.470.20">
    <property type="entry name" value="ATP-grasp fold, B domain"/>
    <property type="match status" value="1"/>
</dbReference>
<dbReference type="SUPFAM" id="SSF56059">
    <property type="entry name" value="Glutathione synthetase ATP-binding domain-like"/>
    <property type="match status" value="1"/>
</dbReference>
<dbReference type="Gene3D" id="3.40.50.20">
    <property type="match status" value="1"/>
</dbReference>
<evidence type="ECO:0000256" key="4">
    <source>
        <dbReference type="PROSITE-ProRule" id="PRU00409"/>
    </source>
</evidence>
<gene>
    <name evidence="6" type="ORF">DR116_0024840</name>
</gene>
<dbReference type="PROSITE" id="PS50975">
    <property type="entry name" value="ATP_GRASP"/>
    <property type="match status" value="1"/>
</dbReference>
<comment type="caution">
    <text evidence="6">The sequence shown here is derived from an EMBL/GenBank/DDBJ whole genome shotgun (WGS) entry which is preliminary data.</text>
</comment>
<dbReference type="PANTHER" id="PTHR43585">
    <property type="entry name" value="FUMIPYRROLE BIOSYNTHESIS PROTEIN C"/>
    <property type="match status" value="1"/>
</dbReference>
<evidence type="ECO:0000256" key="1">
    <source>
        <dbReference type="ARBA" id="ARBA00022598"/>
    </source>
</evidence>
<dbReference type="Proteomes" id="UP000253597">
    <property type="component" value="Unassembled WGS sequence"/>
</dbReference>
<evidence type="ECO:0000256" key="3">
    <source>
        <dbReference type="ARBA" id="ARBA00022840"/>
    </source>
</evidence>
<dbReference type="InterPro" id="IPR011761">
    <property type="entry name" value="ATP-grasp"/>
</dbReference>
<protein>
    <submittedName>
        <fullName evidence="6">ATP-grasp domain-containing protein</fullName>
    </submittedName>
</protein>